<organism evidence="3 4">
    <name type="scientific">Oceanobacillus jordanicus</name>
    <dbReference type="NCBI Taxonomy" id="2867266"/>
    <lineage>
        <taxon>Bacteria</taxon>
        <taxon>Bacillati</taxon>
        <taxon>Bacillota</taxon>
        <taxon>Bacilli</taxon>
        <taxon>Bacillales</taxon>
        <taxon>Bacillaceae</taxon>
        <taxon>Oceanobacillus</taxon>
    </lineage>
</organism>
<dbReference type="Pfam" id="PF00293">
    <property type="entry name" value="NUDIX"/>
    <property type="match status" value="1"/>
</dbReference>
<dbReference type="InterPro" id="IPR015797">
    <property type="entry name" value="NUDIX_hydrolase-like_dom_sf"/>
</dbReference>
<protein>
    <submittedName>
        <fullName evidence="3">NUDIX domain-containing protein</fullName>
    </submittedName>
</protein>
<name>A0AAW5B176_9BACI</name>
<dbReference type="Gene3D" id="3.90.79.10">
    <property type="entry name" value="Nucleoside Triphosphate Pyrophosphohydrolase"/>
    <property type="match status" value="1"/>
</dbReference>
<comment type="similarity">
    <text evidence="1">Belongs to the Nudix hydrolase family.</text>
</comment>
<sequence>MTTKYVKWGEAQVKLTWNRNTKQLPPREQITSVHGYCFMDDKLLLINLRHRGWDFPGGHIEEEETPEECLKREAYEEAYITGSCSLLGYIVVDHNENPNWDENSPYPLIGYQVFYRLDIDQLHDFKAQYESKERALINPENIIRYHHGWDDLYQEILNYALQINTNRDLLEVINS</sequence>
<dbReference type="EMBL" id="JAIFZM010000001">
    <property type="protein sequence ID" value="MCG3417525.1"/>
    <property type="molecule type" value="Genomic_DNA"/>
</dbReference>
<proteinExistence type="inferred from homology"/>
<dbReference type="SUPFAM" id="SSF55811">
    <property type="entry name" value="Nudix"/>
    <property type="match status" value="1"/>
</dbReference>
<dbReference type="InterPro" id="IPR000086">
    <property type="entry name" value="NUDIX_hydrolase_dom"/>
</dbReference>
<evidence type="ECO:0000313" key="3">
    <source>
        <dbReference type="EMBL" id="MCG3417525.1"/>
    </source>
</evidence>
<evidence type="ECO:0000259" key="2">
    <source>
        <dbReference type="PROSITE" id="PS51462"/>
    </source>
</evidence>
<dbReference type="PANTHER" id="PTHR43736">
    <property type="entry name" value="ADP-RIBOSE PYROPHOSPHATASE"/>
    <property type="match status" value="1"/>
</dbReference>
<comment type="caution">
    <text evidence="3">The sequence shown here is derived from an EMBL/GenBank/DDBJ whole genome shotgun (WGS) entry which is preliminary data.</text>
</comment>
<reference evidence="3 4" key="1">
    <citation type="journal article" date="2022" name="Evol. Bioinform. Online">
        <title>Draft Genome Sequence of Oceanobacillus jordanicus Strain GSFE11, a Halotolerant Plant Growth-Promoting Bacterial Endophyte Isolated From the Jordan Valley.</title>
        <authorList>
            <person name="Alhindi T."/>
            <person name="Albdaiwi R."/>
        </authorList>
    </citation>
    <scope>NUCLEOTIDE SEQUENCE [LARGE SCALE GENOMIC DNA]</scope>
    <source>
        <strain evidence="3 4">GSFE11</strain>
    </source>
</reference>
<dbReference type="RefSeq" id="WP_238017215.1">
    <property type="nucleotide sequence ID" value="NZ_JAIFZM010000001.1"/>
</dbReference>
<keyword evidence="4" id="KW-1185">Reference proteome</keyword>
<dbReference type="AlphaFoldDB" id="A0AAW5B176"/>
<dbReference type="Proteomes" id="UP001199631">
    <property type="component" value="Unassembled WGS sequence"/>
</dbReference>
<feature type="domain" description="Nudix hydrolase" evidence="2">
    <location>
        <begin position="26"/>
        <end position="158"/>
    </location>
</feature>
<accession>A0AAW5B176</accession>
<dbReference type="PANTHER" id="PTHR43736:SF1">
    <property type="entry name" value="DIHYDRONEOPTERIN TRIPHOSPHATE DIPHOSPHATASE"/>
    <property type="match status" value="1"/>
</dbReference>
<evidence type="ECO:0000313" key="4">
    <source>
        <dbReference type="Proteomes" id="UP001199631"/>
    </source>
</evidence>
<gene>
    <name evidence="3" type="ORF">K3T81_00055</name>
</gene>
<dbReference type="PROSITE" id="PS51462">
    <property type="entry name" value="NUDIX"/>
    <property type="match status" value="1"/>
</dbReference>
<evidence type="ECO:0000256" key="1">
    <source>
        <dbReference type="ARBA" id="ARBA00005582"/>
    </source>
</evidence>